<feature type="compositionally biased region" description="Basic and acidic residues" evidence="1">
    <location>
        <begin position="1"/>
        <end position="10"/>
    </location>
</feature>
<dbReference type="CDD" id="cd02230">
    <property type="entry name" value="cupin_HP0902-like"/>
    <property type="match status" value="1"/>
</dbReference>
<feature type="region of interest" description="Disordered" evidence="1">
    <location>
        <begin position="1"/>
        <end position="40"/>
    </location>
</feature>
<protein>
    <submittedName>
        <fullName evidence="2">Uncharacterized protein</fullName>
    </submittedName>
</protein>
<sequence length="119" mass="12772">MAHHSFEHTTHHGSGSGVATLSELVGRSEPRPGRPSAATVVEEDGVKVVAFEFHEGDELHEHAAPHPALIQVVRGSVDFQLPEGPVQLRPGQVLHLTEGLLHAVRALEPTTLSVTLLLH</sequence>
<evidence type="ECO:0000313" key="3">
    <source>
        <dbReference type="Proteomes" id="UP000192929"/>
    </source>
</evidence>
<dbReference type="Gene3D" id="2.60.120.10">
    <property type="entry name" value="Jelly Rolls"/>
    <property type="match status" value="1"/>
</dbReference>
<dbReference type="EMBL" id="FXAC01000011">
    <property type="protein sequence ID" value="SMF14078.1"/>
    <property type="molecule type" value="Genomic_DNA"/>
</dbReference>
<dbReference type="RefSeq" id="WP_052160972.1">
    <property type="nucleotide sequence ID" value="NZ_CP035504.1"/>
</dbReference>
<evidence type="ECO:0000256" key="1">
    <source>
        <dbReference type="SAM" id="MobiDB-lite"/>
    </source>
</evidence>
<organism evidence="2 3">
    <name type="scientific">Kocuria marina subsp. indica</name>
    <dbReference type="NCBI Taxonomy" id="1049583"/>
    <lineage>
        <taxon>Bacteria</taxon>
        <taxon>Bacillati</taxon>
        <taxon>Actinomycetota</taxon>
        <taxon>Actinomycetes</taxon>
        <taxon>Micrococcales</taxon>
        <taxon>Micrococcaceae</taxon>
        <taxon>Kocuria</taxon>
    </lineage>
</organism>
<dbReference type="AlphaFoldDB" id="A0A1X7DET8"/>
<dbReference type="InterPro" id="IPR011051">
    <property type="entry name" value="RmlC_Cupin_sf"/>
</dbReference>
<evidence type="ECO:0000313" key="2">
    <source>
        <dbReference type="EMBL" id="SMF14078.1"/>
    </source>
</evidence>
<name>A0A1X7DET8_9MICC</name>
<gene>
    <name evidence="2" type="ORF">SAMN06296028_11124</name>
</gene>
<dbReference type="SUPFAM" id="SSF51182">
    <property type="entry name" value="RmlC-like cupins"/>
    <property type="match status" value="1"/>
</dbReference>
<proteinExistence type="predicted"/>
<dbReference type="Proteomes" id="UP000192929">
    <property type="component" value="Unassembled WGS sequence"/>
</dbReference>
<reference evidence="3" key="1">
    <citation type="submission" date="2017-04" db="EMBL/GenBank/DDBJ databases">
        <authorList>
            <person name="Varghese N."/>
            <person name="Submissions S."/>
        </authorList>
    </citation>
    <scope>NUCLEOTIDE SEQUENCE [LARGE SCALE GENOMIC DNA]</scope>
    <source>
        <strain evidence="3">NIO-1021</strain>
    </source>
</reference>
<keyword evidence="3" id="KW-1185">Reference proteome</keyword>
<accession>A0A1X7DET8</accession>
<dbReference type="InterPro" id="IPR014710">
    <property type="entry name" value="RmlC-like_jellyroll"/>
</dbReference>